<feature type="transmembrane region" description="Helical" evidence="7">
    <location>
        <begin position="396"/>
        <end position="416"/>
    </location>
</feature>
<feature type="transmembrane region" description="Helical" evidence="7">
    <location>
        <begin position="109"/>
        <end position="131"/>
    </location>
</feature>
<dbReference type="NCBIfam" id="TIGR00804">
    <property type="entry name" value="nupC"/>
    <property type="match status" value="1"/>
</dbReference>
<dbReference type="InterPro" id="IPR018270">
    <property type="entry name" value="C_nuclsd_transpt_met_bac"/>
</dbReference>
<dbReference type="InterPro" id="IPR008276">
    <property type="entry name" value="C_nuclsd_transpt"/>
</dbReference>
<evidence type="ECO:0000256" key="1">
    <source>
        <dbReference type="ARBA" id="ARBA00004651"/>
    </source>
</evidence>
<evidence type="ECO:0000313" key="13">
    <source>
        <dbReference type="Proteomes" id="UP001642483"/>
    </source>
</evidence>
<comment type="similarity">
    <text evidence="2 7">Belongs to the concentrative nucleoside transporter (CNT) (TC 2.A.41) family.</text>
</comment>
<keyword evidence="13" id="KW-1185">Reference proteome</keyword>
<keyword evidence="4 7" id="KW-0812">Transmembrane</keyword>
<reference evidence="12 13" key="1">
    <citation type="submission" date="2024-02" db="EMBL/GenBank/DDBJ databases">
        <authorList>
            <person name="Daric V."/>
            <person name="Darras S."/>
        </authorList>
    </citation>
    <scope>NUCLEOTIDE SEQUENCE [LARGE SCALE GENOMIC DNA]</scope>
</reference>
<evidence type="ECO:0000259" key="11">
    <source>
        <dbReference type="Pfam" id="PF07670"/>
    </source>
</evidence>
<evidence type="ECO:0000256" key="6">
    <source>
        <dbReference type="ARBA" id="ARBA00023136"/>
    </source>
</evidence>
<feature type="domain" description="Nucleoside transporter/FeoB GTPase Gate" evidence="11">
    <location>
        <begin position="294"/>
        <end position="391"/>
    </location>
</feature>
<organism evidence="12 13">
    <name type="scientific">Clavelina lepadiformis</name>
    <name type="common">Light-bulb sea squirt</name>
    <name type="synonym">Ascidia lepadiformis</name>
    <dbReference type="NCBI Taxonomy" id="159417"/>
    <lineage>
        <taxon>Eukaryota</taxon>
        <taxon>Metazoa</taxon>
        <taxon>Chordata</taxon>
        <taxon>Tunicata</taxon>
        <taxon>Ascidiacea</taxon>
        <taxon>Aplousobranchia</taxon>
        <taxon>Clavelinidae</taxon>
        <taxon>Clavelina</taxon>
    </lineage>
</organism>
<evidence type="ECO:0000313" key="12">
    <source>
        <dbReference type="EMBL" id="CAK8682683.1"/>
    </source>
</evidence>
<gene>
    <name evidence="12" type="ORF">CVLEPA_LOCUS13327</name>
</gene>
<dbReference type="PANTHER" id="PTHR10590:SF4">
    <property type="entry name" value="SOLUTE CARRIER FAMILY 28 MEMBER 3"/>
    <property type="match status" value="1"/>
</dbReference>
<accession>A0ABP0FVK4</accession>
<name>A0ABP0FVK4_CLALP</name>
<feature type="domain" description="Concentrative nucleoside transporter C-terminal" evidence="10">
    <location>
        <begin position="396"/>
        <end position="621"/>
    </location>
</feature>
<feature type="transmembrane region" description="Helical" evidence="7">
    <location>
        <begin position="179"/>
        <end position="199"/>
    </location>
</feature>
<evidence type="ECO:0000256" key="8">
    <source>
        <dbReference type="SAM" id="MobiDB-lite"/>
    </source>
</evidence>
<dbReference type="Proteomes" id="UP001642483">
    <property type="component" value="Unassembled WGS sequence"/>
</dbReference>
<evidence type="ECO:0000256" key="5">
    <source>
        <dbReference type="ARBA" id="ARBA00022989"/>
    </source>
</evidence>
<feature type="transmembrane region" description="Helical" evidence="7">
    <location>
        <begin position="205"/>
        <end position="225"/>
    </location>
</feature>
<keyword evidence="6 7" id="KW-0472">Membrane</keyword>
<feature type="transmembrane region" description="Helical" evidence="7">
    <location>
        <begin position="137"/>
        <end position="155"/>
    </location>
</feature>
<comment type="caution">
    <text evidence="12">The sequence shown here is derived from an EMBL/GenBank/DDBJ whole genome shotgun (WGS) entry which is preliminary data.</text>
</comment>
<evidence type="ECO:0000259" key="10">
    <source>
        <dbReference type="Pfam" id="PF07662"/>
    </source>
</evidence>
<comment type="subcellular location">
    <subcellularLocation>
        <location evidence="1">Cell membrane</location>
        <topology evidence="1">Multi-pass membrane protein</topology>
    </subcellularLocation>
</comment>
<keyword evidence="3" id="KW-1003">Cell membrane</keyword>
<feature type="transmembrane region" description="Helical" evidence="7">
    <location>
        <begin position="454"/>
        <end position="479"/>
    </location>
</feature>
<dbReference type="InterPro" id="IPR011657">
    <property type="entry name" value="CNT_C_dom"/>
</dbReference>
<feature type="region of interest" description="Disordered" evidence="8">
    <location>
        <begin position="1"/>
        <end position="22"/>
    </location>
</feature>
<feature type="transmembrane region" description="Helical" evidence="7">
    <location>
        <begin position="232"/>
        <end position="252"/>
    </location>
</feature>
<dbReference type="EMBL" id="CAWYQH010000096">
    <property type="protein sequence ID" value="CAK8682683.1"/>
    <property type="molecule type" value="Genomic_DNA"/>
</dbReference>
<dbReference type="Pfam" id="PF01773">
    <property type="entry name" value="Nucleos_tra2_N"/>
    <property type="match status" value="1"/>
</dbReference>
<proteinExistence type="inferred from homology"/>
<dbReference type="Pfam" id="PF07662">
    <property type="entry name" value="Nucleos_tra2_C"/>
    <property type="match status" value="1"/>
</dbReference>
<feature type="transmembrane region" description="Helical" evidence="7">
    <location>
        <begin position="602"/>
        <end position="625"/>
    </location>
</feature>
<evidence type="ECO:0000256" key="4">
    <source>
        <dbReference type="ARBA" id="ARBA00022692"/>
    </source>
</evidence>
<sequence>MTSTLAVTSFTTNGKNESNGQFTAQPELQNVLEEQLETGEINQNFQSDEPIKNEKDHHHSSSSINIDLYDANEVDDSQLDYSESNIVLWVITYPVLAATHFYSKYKRTILVVFGILLALGVTAYMVIACVWNFNRAIPLLVIWCLVVSYNVYAYFRDHYGDQIWEYCEPIYDAICKNMFWIKWVFIALIVAGQATWIALDTAKRPINQIISGVGYLVFVFGLFITSKYPNRVIWRPVLWGLLIQYCMGLFILRTDAGFDAFNWVGNLAQTFISYAQAGSEFLFGESYADHYFAFAVLPIVIYFGSFISILYYLGAMQWLIFKMAWIMQISLNTSATESMVAAGNILVSQTESPLLIRPYIKDLTTSEIHAIMTAGFGTISGSVLGAYLGFGIQPVYVITACFMAAPCALAISKLCYPETKKSKFMTTEGLKLDKTDQRNIIEAAFVGASQAIPLVLNIGACLIAFLSLLAAINGFLGWFGGLLDYPQLSFEVMCSYVFMPMAYLMGVDWQDCFKAAELIGTKIFLNEFIAYEALAKLIDARDGGTIPRIQPGTGTVNWVDERTEAIVTYALCGFANVGSLGIMLGGLGSLAPHRQGEMAKIVLRALIAGIFVSILNACIAGFLYIPRPIDCTNMLATTNWTYTEPSRLFECCSTGLSMTTNETVVCACCNNYDWTAHGYELDCVGNGLTFTC</sequence>
<dbReference type="Pfam" id="PF07670">
    <property type="entry name" value="Gate"/>
    <property type="match status" value="1"/>
</dbReference>
<feature type="transmembrane region" description="Helical" evidence="7">
    <location>
        <begin position="86"/>
        <end position="102"/>
    </location>
</feature>
<dbReference type="PANTHER" id="PTHR10590">
    <property type="entry name" value="SODIUM/NUCLEOSIDE COTRANSPORTER"/>
    <property type="match status" value="1"/>
</dbReference>
<evidence type="ECO:0000256" key="7">
    <source>
        <dbReference type="RuleBase" id="RU362018"/>
    </source>
</evidence>
<evidence type="ECO:0000256" key="3">
    <source>
        <dbReference type="ARBA" id="ARBA00022475"/>
    </source>
</evidence>
<evidence type="ECO:0000259" key="9">
    <source>
        <dbReference type="Pfam" id="PF01773"/>
    </source>
</evidence>
<keyword evidence="5 7" id="KW-1133">Transmembrane helix</keyword>
<keyword evidence="7" id="KW-0813">Transport</keyword>
<evidence type="ECO:0000256" key="2">
    <source>
        <dbReference type="ARBA" id="ARBA00009033"/>
    </source>
</evidence>
<feature type="transmembrane region" description="Helical" evidence="7">
    <location>
        <begin position="291"/>
        <end position="313"/>
    </location>
</feature>
<dbReference type="InterPro" id="IPR011642">
    <property type="entry name" value="Gate_dom"/>
</dbReference>
<feature type="transmembrane region" description="Helical" evidence="7">
    <location>
        <begin position="370"/>
        <end position="390"/>
    </location>
</feature>
<protein>
    <recommendedName>
        <fullName evidence="7">Sodium/nucleoside cotransporter</fullName>
    </recommendedName>
</protein>
<dbReference type="InterPro" id="IPR002668">
    <property type="entry name" value="CNT_N_dom"/>
</dbReference>
<feature type="domain" description="Concentrative nucleoside transporter N-terminal" evidence="9">
    <location>
        <begin position="213"/>
        <end position="285"/>
    </location>
</feature>
<feature type="transmembrane region" description="Helical" evidence="7">
    <location>
        <begin position="566"/>
        <end position="590"/>
    </location>
</feature>